<evidence type="ECO:0000259" key="10">
    <source>
        <dbReference type="PROSITE" id="PS50075"/>
    </source>
</evidence>
<dbReference type="InterPro" id="IPR029058">
    <property type="entry name" value="AB_hydrolase_fold"/>
</dbReference>
<dbReference type="SUPFAM" id="SSF56801">
    <property type="entry name" value="Acetyl-CoA synthetase-like"/>
    <property type="match status" value="1"/>
</dbReference>
<dbReference type="UniPathway" id="UPA00011"/>
<dbReference type="GO" id="GO:0005737">
    <property type="term" value="C:cytoplasm"/>
    <property type="evidence" value="ECO:0007669"/>
    <property type="project" value="TreeGrafter"/>
</dbReference>
<reference evidence="11 12" key="1">
    <citation type="journal article" date="2019" name="Emerg. Microbes Infect.">
        <title>Comprehensive subspecies identification of 175 nontuberculous mycobacteria species based on 7547 genomic profiles.</title>
        <authorList>
            <person name="Matsumoto Y."/>
            <person name="Kinjo T."/>
            <person name="Motooka D."/>
            <person name="Nabeya D."/>
            <person name="Jung N."/>
            <person name="Uechi K."/>
            <person name="Horii T."/>
            <person name="Iida T."/>
            <person name="Fujita J."/>
            <person name="Nakamura S."/>
        </authorList>
    </citation>
    <scope>NUCLEOTIDE SEQUENCE [LARGE SCALE GENOMIC DNA]</scope>
    <source>
        <strain evidence="11 12">JCM 30396</strain>
    </source>
</reference>
<dbReference type="PROSITE" id="PS50075">
    <property type="entry name" value="CARRIER"/>
    <property type="match status" value="2"/>
</dbReference>
<dbReference type="Gene3D" id="1.10.1200.10">
    <property type="entry name" value="ACP-like"/>
    <property type="match status" value="1"/>
</dbReference>
<dbReference type="InterPro" id="IPR045851">
    <property type="entry name" value="AMP-bd_C_sf"/>
</dbReference>
<dbReference type="PANTHER" id="PTHR45527:SF10">
    <property type="entry name" value="PYOCHELIN SYNTHASE PCHF"/>
    <property type="match status" value="1"/>
</dbReference>
<dbReference type="GO" id="GO:0016874">
    <property type="term" value="F:ligase activity"/>
    <property type="evidence" value="ECO:0007669"/>
    <property type="project" value="UniProtKB-KW"/>
</dbReference>
<dbReference type="Gene3D" id="3.30.300.30">
    <property type="match status" value="1"/>
</dbReference>
<organism evidence="11 12">
    <name type="scientific">Mycolicibacterium helvum</name>
    <dbReference type="NCBI Taxonomy" id="1534349"/>
    <lineage>
        <taxon>Bacteria</taxon>
        <taxon>Bacillati</taxon>
        <taxon>Actinomycetota</taxon>
        <taxon>Actinomycetes</taxon>
        <taxon>Mycobacteriales</taxon>
        <taxon>Mycobacteriaceae</taxon>
        <taxon>Mycolicibacterium</taxon>
    </lineage>
</organism>
<dbReference type="InterPro" id="IPR020845">
    <property type="entry name" value="AMP-binding_CS"/>
</dbReference>
<dbReference type="InterPro" id="IPR020806">
    <property type="entry name" value="PKS_PP-bd"/>
</dbReference>
<name>A0A7I7T436_9MYCO</name>
<evidence type="ECO:0000256" key="3">
    <source>
        <dbReference type="ARBA" id="ARBA00007380"/>
    </source>
</evidence>
<proteinExistence type="inferred from homology"/>
<dbReference type="Gene3D" id="3.40.50.1820">
    <property type="entry name" value="alpha/beta hydrolase"/>
    <property type="match status" value="1"/>
</dbReference>
<protein>
    <recommendedName>
        <fullName evidence="4">Phenyloxazoline synthase MbtB</fullName>
    </recommendedName>
    <alternativeName>
        <fullName evidence="9">Mycobactin synthetase protein B</fullName>
    </alternativeName>
</protein>
<dbReference type="GO" id="GO:0043041">
    <property type="term" value="P:amino acid activation for nonribosomal peptide biosynthetic process"/>
    <property type="evidence" value="ECO:0007669"/>
    <property type="project" value="TreeGrafter"/>
</dbReference>
<dbReference type="Gene3D" id="3.40.50.12780">
    <property type="entry name" value="N-terminal domain of ligase-like"/>
    <property type="match status" value="1"/>
</dbReference>
<dbReference type="GO" id="GO:0044550">
    <property type="term" value="P:secondary metabolite biosynthetic process"/>
    <property type="evidence" value="ECO:0007669"/>
    <property type="project" value="TreeGrafter"/>
</dbReference>
<dbReference type="Pfam" id="PF00550">
    <property type="entry name" value="PP-binding"/>
    <property type="match status" value="2"/>
</dbReference>
<dbReference type="InterPro" id="IPR006162">
    <property type="entry name" value="Ppantetheine_attach_site"/>
</dbReference>
<accession>A0A7I7T436</accession>
<dbReference type="GO" id="GO:0008610">
    <property type="term" value="P:lipid biosynthetic process"/>
    <property type="evidence" value="ECO:0007669"/>
    <property type="project" value="UniProtKB-ARBA"/>
</dbReference>
<dbReference type="InterPro" id="IPR009081">
    <property type="entry name" value="PP-bd_ACP"/>
</dbReference>
<evidence type="ECO:0000256" key="6">
    <source>
        <dbReference type="ARBA" id="ARBA00022553"/>
    </source>
</evidence>
<feature type="domain" description="Carrier" evidence="10">
    <location>
        <begin position="1048"/>
        <end position="1124"/>
    </location>
</feature>
<dbReference type="Gene3D" id="3.30.559.10">
    <property type="entry name" value="Chloramphenicol acetyltransferase-like domain"/>
    <property type="match status" value="1"/>
</dbReference>
<dbReference type="FunFam" id="3.30.559.10:FF:000023">
    <property type="entry name" value="Non-ribosomal peptide synthetase"/>
    <property type="match status" value="1"/>
</dbReference>
<evidence type="ECO:0000256" key="1">
    <source>
        <dbReference type="ARBA" id="ARBA00001957"/>
    </source>
</evidence>
<dbReference type="CDD" id="cd19535">
    <property type="entry name" value="Cyc_NRPS"/>
    <property type="match status" value="1"/>
</dbReference>
<keyword evidence="12" id="KW-1185">Reference proteome</keyword>
<evidence type="ECO:0000313" key="11">
    <source>
        <dbReference type="EMBL" id="BBY63828.1"/>
    </source>
</evidence>
<evidence type="ECO:0000256" key="7">
    <source>
        <dbReference type="ARBA" id="ARBA00022598"/>
    </source>
</evidence>
<keyword evidence="6" id="KW-0597">Phosphoprotein</keyword>
<dbReference type="InterPro" id="IPR001242">
    <property type="entry name" value="Condensation_dom"/>
</dbReference>
<sequence length="1157" mass="125324">MGIRSTTPESVRDEVAELLGVAPSAVDTEADLIASGLDSIRMMSLSGRWRKQGIRIGFAELAADPTVAAWTDLVAQRQPPAEPTPGVPHEIEEYAGDPDAPFPLAPIQHAMWVGRHGEQQLGGVAAHLYVEFDGIGVNPERLRTAATKLAARHPMLRQEILPDGTQRISDRELPVKLHDLRELDSHAAAERLEQIRHEKSHQLLEEEVFEISLSLLAGGRTRLHVDMDMQAADAVSYRNLMADLAALYRGVELPELGYTYREYRARLTETTPPPSAEDIQWWAQRVPDLPEPPALPVVPRSDQRDPRRSVRLWHIFDVPTRDALFAAAHRRGITPAMAVCASYANVLAHWSANRRFLLNLPMFGREPYHSDVEKLVGDFTSSLMLDIDLAGTDNAESRSRAVQEVLHATACHSAVSGLDVLRDVGRHRGTQTLATIVYTSALGLGDLFAGDVTDQFGAPVWTISQGPQVLLDAQATPLANGLMINWDVRVEAFPPGVPEAMFAYHIAELKRLADDDFAWDATDPPALAAQSRAVRDAANAVVVPASGDSLIDGFFRNARSRPDATAVISGGATLTYGELDRRVRAVAAALQTSGIGRGDIVALLGPKNFEQIPALLAILATGAAYLPVGIDQPADRAARILETGGVKFVLTTGSDLPDTSLPALTVAGAERLGTPADFNPVQIAADDLAYVLFTSGSTGEPKGVELTHDAVMNTLEYLYRHFDIGPSDRALALSHLESDMSVPDVFGTLRAGGALVVVDEEDRRDPDTWARLIQQHSVTVVNFLPGWLEMLLEVGGDLSALRVVLAGGDVIRPELVQALRRRSPGVRFAGLGGATETAVHGTLFEVVGDPPSQWPSIPYGVPFPNNMCRVVDPTGEDCPDWVAGELWFGGRGLAKGYRGRPDLTAQRFVEYQGHTWYRTGDAARYWPDGTIEFLGRLDHRVKISGYRIELGEVEAALLRIEGVSAAVAAVVHVDGRELLGALVCTTGPAADRGDISIQLAELLPPHMIPAILMTTERIPLTIGGKIDRRAAAQRLAAAWLPASDEYRSPSTHLEKALAGLMAEVLGTTEVGADQDFFSLGGDSVMATTLVARIRNWLDTDTVMVADVFATRTVERLAQQLSEREAGSDRLESVAELYLEIAGMDSAEVMSELERSSG</sequence>
<dbReference type="InterPro" id="IPR057737">
    <property type="entry name" value="Condensation_MtbB-like"/>
</dbReference>
<dbReference type="InterPro" id="IPR023213">
    <property type="entry name" value="CAT-like_dom_sf"/>
</dbReference>
<comment type="pathway">
    <text evidence="2">Siderophore biosynthesis; mycobactin biosynthesis.</text>
</comment>
<dbReference type="RefSeq" id="WP_163747437.1">
    <property type="nucleotide sequence ID" value="NZ_AP022596.1"/>
</dbReference>
<dbReference type="InterPro" id="IPR010071">
    <property type="entry name" value="AA_adenyl_dom"/>
</dbReference>
<evidence type="ECO:0000256" key="2">
    <source>
        <dbReference type="ARBA" id="ARBA00005102"/>
    </source>
</evidence>
<evidence type="ECO:0000256" key="8">
    <source>
        <dbReference type="ARBA" id="ARBA00022737"/>
    </source>
</evidence>
<dbReference type="KEGG" id="mhev:MHEL_20710"/>
<dbReference type="GO" id="GO:0031177">
    <property type="term" value="F:phosphopantetheine binding"/>
    <property type="evidence" value="ECO:0007669"/>
    <property type="project" value="InterPro"/>
</dbReference>
<dbReference type="AlphaFoldDB" id="A0A7I7T436"/>
<dbReference type="GO" id="GO:0072330">
    <property type="term" value="P:monocarboxylic acid biosynthetic process"/>
    <property type="evidence" value="ECO:0007669"/>
    <property type="project" value="UniProtKB-ARBA"/>
</dbReference>
<dbReference type="EMBL" id="AP022596">
    <property type="protein sequence ID" value="BBY63828.1"/>
    <property type="molecule type" value="Genomic_DNA"/>
</dbReference>
<dbReference type="InterPro" id="IPR036736">
    <property type="entry name" value="ACP-like_sf"/>
</dbReference>
<keyword evidence="7" id="KW-0436">Ligase</keyword>
<dbReference type="InterPro" id="IPR042099">
    <property type="entry name" value="ANL_N_sf"/>
</dbReference>
<dbReference type="InterPro" id="IPR000873">
    <property type="entry name" value="AMP-dep_synth/lig_dom"/>
</dbReference>
<dbReference type="Pfam" id="PF00668">
    <property type="entry name" value="Condensation"/>
    <property type="match status" value="1"/>
</dbReference>
<dbReference type="NCBIfam" id="TIGR01733">
    <property type="entry name" value="AA-adenyl-dom"/>
    <property type="match status" value="1"/>
</dbReference>
<dbReference type="Pfam" id="PF00501">
    <property type="entry name" value="AMP-binding"/>
    <property type="match status" value="1"/>
</dbReference>
<dbReference type="FunFam" id="1.10.1200.10:FF:000016">
    <property type="entry name" value="Non-ribosomal peptide synthase"/>
    <property type="match status" value="1"/>
</dbReference>
<keyword evidence="5" id="KW-0596">Phosphopantetheine</keyword>
<dbReference type="PROSITE" id="PS00455">
    <property type="entry name" value="AMP_BINDING"/>
    <property type="match status" value="1"/>
</dbReference>
<feature type="domain" description="Carrier" evidence="10">
    <location>
        <begin position="5"/>
        <end position="78"/>
    </location>
</feature>
<dbReference type="PANTHER" id="PTHR45527">
    <property type="entry name" value="NONRIBOSOMAL PEPTIDE SYNTHETASE"/>
    <property type="match status" value="1"/>
</dbReference>
<evidence type="ECO:0000256" key="5">
    <source>
        <dbReference type="ARBA" id="ARBA00022450"/>
    </source>
</evidence>
<evidence type="ECO:0000256" key="4">
    <source>
        <dbReference type="ARBA" id="ARBA00016743"/>
    </source>
</evidence>
<dbReference type="FunFam" id="3.40.50.12780:FF:000012">
    <property type="entry name" value="Non-ribosomal peptide synthetase"/>
    <property type="match status" value="1"/>
</dbReference>
<comment type="cofactor">
    <cofactor evidence="1">
        <name>pantetheine 4'-phosphate</name>
        <dbReference type="ChEBI" id="CHEBI:47942"/>
    </cofactor>
</comment>
<dbReference type="PROSITE" id="PS00012">
    <property type="entry name" value="PHOSPHOPANTETHEINE"/>
    <property type="match status" value="1"/>
</dbReference>
<dbReference type="Gene3D" id="3.30.559.30">
    <property type="entry name" value="Nonribosomal peptide synthetase, condensation domain"/>
    <property type="match status" value="1"/>
</dbReference>
<evidence type="ECO:0000313" key="12">
    <source>
        <dbReference type="Proteomes" id="UP000467148"/>
    </source>
</evidence>
<evidence type="ECO:0000256" key="9">
    <source>
        <dbReference type="ARBA" id="ARBA00033440"/>
    </source>
</evidence>
<keyword evidence="8" id="KW-0677">Repeat</keyword>
<dbReference type="Proteomes" id="UP000467148">
    <property type="component" value="Chromosome"/>
</dbReference>
<comment type="similarity">
    <text evidence="3">Belongs to the ATP-dependent AMP-binding enzyme family. MbtB subfamily.</text>
</comment>
<dbReference type="SMART" id="SM00823">
    <property type="entry name" value="PKS_PP"/>
    <property type="match status" value="2"/>
</dbReference>
<dbReference type="SUPFAM" id="SSF47336">
    <property type="entry name" value="ACP-like"/>
    <property type="match status" value="2"/>
</dbReference>
<dbReference type="FunFam" id="3.30.559.30:FF:000006">
    <property type="entry name" value="Yersiniabactin polyketide/non-ribosomal peptide synthetase"/>
    <property type="match status" value="1"/>
</dbReference>
<dbReference type="SUPFAM" id="SSF52777">
    <property type="entry name" value="CoA-dependent acyltransferases"/>
    <property type="match status" value="2"/>
</dbReference>
<gene>
    <name evidence="11" type="ORF">MHEL_20710</name>
</gene>